<comment type="subcellular location">
    <subcellularLocation>
        <location evidence="1 8">Nucleus</location>
    </subcellularLocation>
</comment>
<evidence type="ECO:0000256" key="4">
    <source>
        <dbReference type="ARBA" id="ARBA00022737"/>
    </source>
</evidence>
<accession>A0ABD2IQW3</accession>
<dbReference type="InterPro" id="IPR015943">
    <property type="entry name" value="WD40/YVTN_repeat-like_dom_sf"/>
</dbReference>
<comment type="function">
    <text evidence="6">Required for the Mettl1-dependent formation of N(7)-methylguanine at position 46 (m7G46) in tRNA. In the Mettl1-wuho methyltransferase complex, it is required to stabilize and induce conformational changes of the catalytic subunit. Required for binding of nanos mRNA and repression of translation by the mei-P26-bgcn-bam-sxl complex. May cooperate with mei-P26 and nanos to derepress the BMP signaling pathway. May cooperate with mei-P26 to suppress expression of a subset of microRNAs. May cooperate with mei-P26 to regulate bam expression levels in germline cells during gametogenesis. Required to promote mitosis to meiosis transition during gametogenesis. May regulate germline cell division in part by regulating ribosome biogenesis.</text>
</comment>
<dbReference type="SUPFAM" id="SSF50978">
    <property type="entry name" value="WD40 repeat-like"/>
    <property type="match status" value="1"/>
</dbReference>
<evidence type="ECO:0000313" key="10">
    <source>
        <dbReference type="Proteomes" id="UP001620626"/>
    </source>
</evidence>
<evidence type="ECO:0000256" key="6">
    <source>
        <dbReference type="ARBA" id="ARBA00093337"/>
    </source>
</evidence>
<dbReference type="Gene3D" id="2.130.10.10">
    <property type="entry name" value="YVTN repeat-like/Quinoprotein amine dehydrogenase"/>
    <property type="match status" value="1"/>
</dbReference>
<dbReference type="PANTHER" id="PTHR16288">
    <property type="entry name" value="WD40 REPEAT PROTEIN 4"/>
    <property type="match status" value="1"/>
</dbReference>
<evidence type="ECO:0000313" key="9">
    <source>
        <dbReference type="EMBL" id="KAL3081913.1"/>
    </source>
</evidence>
<dbReference type="InterPro" id="IPR036322">
    <property type="entry name" value="WD40_repeat_dom_sf"/>
</dbReference>
<organism evidence="9 10">
    <name type="scientific">Heterodera trifolii</name>
    <dbReference type="NCBI Taxonomy" id="157864"/>
    <lineage>
        <taxon>Eukaryota</taxon>
        <taxon>Metazoa</taxon>
        <taxon>Ecdysozoa</taxon>
        <taxon>Nematoda</taxon>
        <taxon>Chromadorea</taxon>
        <taxon>Rhabditida</taxon>
        <taxon>Tylenchina</taxon>
        <taxon>Tylenchomorpha</taxon>
        <taxon>Tylenchoidea</taxon>
        <taxon>Heteroderidae</taxon>
        <taxon>Heteroderinae</taxon>
        <taxon>Heterodera</taxon>
    </lineage>
</organism>
<evidence type="ECO:0000256" key="5">
    <source>
        <dbReference type="ARBA" id="ARBA00023242"/>
    </source>
</evidence>
<keyword evidence="3 8" id="KW-0819">tRNA processing</keyword>
<dbReference type="GO" id="GO:0005634">
    <property type="term" value="C:nucleus"/>
    <property type="evidence" value="ECO:0007669"/>
    <property type="project" value="UniProtKB-SubCell"/>
</dbReference>
<keyword evidence="10" id="KW-1185">Reference proteome</keyword>
<evidence type="ECO:0000256" key="8">
    <source>
        <dbReference type="HAMAP-Rule" id="MF_03056"/>
    </source>
</evidence>
<reference evidence="9 10" key="1">
    <citation type="submission" date="2024-10" db="EMBL/GenBank/DDBJ databases">
        <authorList>
            <person name="Kim D."/>
        </authorList>
    </citation>
    <scope>NUCLEOTIDE SEQUENCE [LARGE SCALE GENOMIC DNA]</scope>
    <source>
        <strain evidence="9">BH-2024</strain>
    </source>
</reference>
<dbReference type="GO" id="GO:0106004">
    <property type="term" value="P:tRNA (guanine-N7)-methylation"/>
    <property type="evidence" value="ECO:0007669"/>
    <property type="project" value="UniProtKB-UniRule"/>
</dbReference>
<evidence type="ECO:0000256" key="2">
    <source>
        <dbReference type="ARBA" id="ARBA00022574"/>
    </source>
</evidence>
<dbReference type="AlphaFoldDB" id="A0ABD2IQW3"/>
<dbReference type="InterPro" id="IPR001680">
    <property type="entry name" value="WD40_rpt"/>
</dbReference>
<keyword evidence="2 8" id="KW-0853">WD repeat</keyword>
<comment type="caution">
    <text evidence="9">The sequence shown here is derived from an EMBL/GenBank/DDBJ whole genome shotgun (WGS) entry which is preliminary data.</text>
</comment>
<proteinExistence type="inferred from homology"/>
<protein>
    <recommendedName>
        <fullName evidence="8">tRNA (guanine-N(7)-)-methyltransferase non-catalytic subunit</fullName>
    </recommendedName>
    <alternativeName>
        <fullName evidence="8">WD repeat-containing protein 4 homolog</fullName>
    </alternativeName>
</protein>
<dbReference type="PANTHER" id="PTHR16288:SF0">
    <property type="entry name" value="TRNA (GUANINE-N(7)-)-METHYLTRANSFERASE NON-CATALYTIC SUBUNIT WDR4"/>
    <property type="match status" value="1"/>
</dbReference>
<keyword evidence="4 8" id="KW-0677">Repeat</keyword>
<dbReference type="SMART" id="SM00320">
    <property type="entry name" value="WD40"/>
    <property type="match status" value="3"/>
</dbReference>
<name>A0ABD2IQW3_9BILA</name>
<gene>
    <name evidence="9" type="ORF">niasHT_037091</name>
</gene>
<evidence type="ECO:0000256" key="7">
    <source>
        <dbReference type="ARBA" id="ARBA00093542"/>
    </source>
</evidence>
<evidence type="ECO:0000256" key="1">
    <source>
        <dbReference type="ARBA" id="ARBA00004123"/>
    </source>
</evidence>
<evidence type="ECO:0000256" key="3">
    <source>
        <dbReference type="ARBA" id="ARBA00022694"/>
    </source>
</evidence>
<keyword evidence="5 8" id="KW-0539">Nucleus</keyword>
<dbReference type="InterPro" id="IPR028884">
    <property type="entry name" value="Trm82"/>
</dbReference>
<comment type="pathway">
    <text evidence="8">tRNA modification; N(7)-methylguanine-tRNA biosynthesis.</text>
</comment>
<comment type="similarity">
    <text evidence="8">Belongs to the WD repeat TRM82 family.</text>
</comment>
<dbReference type="Proteomes" id="UP001620626">
    <property type="component" value="Unassembled WGS sequence"/>
</dbReference>
<sequence length="399" mass="43956">MVVSIHAIDGDQFCAVVCSNSHIFVLKCAKNGSQSVELASQVDLSDLTFPNAANNQQKLGKDNECNPSILSSDVSADHKLLAVATTTKHVLLFELQSLPKCGNAIGGTWEETKCQTIPKTPTAIHFSACGDTLLVGIRSGSLLQFRVNGANFCPGGAIELLSHFSMLLDHCLSPGRPNFLLSADRDEKVRVSRYPNTQIIECFCLGHTSFVNSLCCLNDEIAVSGGGDGILRVWHFKMGHCLCVSPKMNNSPIRKLFPFPKKNQIFALFDGASEISLFNFDPRGPSVDLSRTFVGDGQFFDFAIDEKGRQIFAVGRKGLFRCDFGADSAESVGMEKADLEGEKWSKFSTELANSTDLFPLEQLYKSVAFGNLENYQRKKEERKRWKREGTELAEEEEGD</sequence>
<comment type="function">
    <text evidence="8">Required for the formation of N(7)-methylguanine at position 46 (m7G46) in tRNA. In the complex, it is required to stabilize and induce conformational changes of the catalytic subunit.</text>
</comment>
<dbReference type="HAMAP" id="MF_03056">
    <property type="entry name" value="TRM82"/>
    <property type="match status" value="1"/>
</dbReference>
<dbReference type="EMBL" id="JBICBT010001126">
    <property type="protein sequence ID" value="KAL3081913.1"/>
    <property type="molecule type" value="Genomic_DNA"/>
</dbReference>
<comment type="subunit">
    <text evidence="7">Forms a heterodimer with the catalytic subunit Mettl1. Interacts with mei-P26 and weakly interacts with bgcn; required for the function or formation of the mei-P26-bgcn-bam-sxl complex. Interacts with nanos; may be involved in mei-P26-dependent derepression of the BMP signaling pathway. Interacts with Myc; the interaction may be mediated by mei-P26 and may be involved in the regulation of ribosome biogenesis.</text>
</comment>